<evidence type="ECO:0000313" key="1">
    <source>
        <dbReference type="EMBL" id="AOH86354.1"/>
    </source>
</evidence>
<organism evidence="1 2">
    <name type="scientific">Sphingomonas panacis</name>
    <dbReference type="NCBI Taxonomy" id="1560345"/>
    <lineage>
        <taxon>Bacteria</taxon>
        <taxon>Pseudomonadati</taxon>
        <taxon>Pseudomonadota</taxon>
        <taxon>Alphaproteobacteria</taxon>
        <taxon>Sphingomonadales</taxon>
        <taxon>Sphingomonadaceae</taxon>
        <taxon>Sphingomonas</taxon>
    </lineage>
</organism>
<dbReference type="RefSeq" id="WP_069206859.1">
    <property type="nucleotide sequence ID" value="NZ_CP014168.1"/>
</dbReference>
<reference evidence="1 2" key="1">
    <citation type="submission" date="2016-01" db="EMBL/GenBank/DDBJ databases">
        <title>Complete genome and mega plasmid sequence of Sphingomonas panacis DCY99 elicits systemic resistance in rice to Xanthomonas oryzae.</title>
        <authorList>
            <person name="Kim Y.J."/>
            <person name="Yang D.C."/>
            <person name="Sing P."/>
        </authorList>
    </citation>
    <scope>NUCLEOTIDE SEQUENCE [LARGE SCALE GENOMIC DNA]</scope>
    <source>
        <strain evidence="1 2">DCY99</strain>
    </source>
</reference>
<dbReference type="KEGG" id="span:AWL63_22755"/>
<sequence length="470" mass="53258">MSARATLPWIQVAPDAPYFIDDAGAPWHPIGQNDAITWPELAPLFRKRDMAVVERHLLMLRDHGVTCLRLMLEYAQVRHRYIERPAGRFVPAMVQYWDDLFALCERVGMRILLTPLDTFWTWIKWQHHPWNIANGGPLDSFSRALLAPEARAALKARLDFAVRRWGGSGALFAWDLWNEIHPANAEDSADCFDEVIHDLSVHVRGLEEELYGRSHPQTVSVYGPELRWKPHLNMHDPIFRHPDLDFATIHIYKERSIDDPRDTVAPALAMGEIVRDCVAETPAGRPFLDTEHGPIHSFKDRRITLPEPFDDEYFRHMAWAHLASGGVGGGMRWPNRSPHVLTPGMRVAQRGMAAFLPLIDWTRFRRSNWNHSVKAPGFHAFACGDGEQAIIWLLRRGGCGVDGRIRADLAPRPADVRVPDMTAACEVIEFDTARGETVRMRMVPADAEGARFTSAPIHADRAFVLRQAAG</sequence>
<dbReference type="Proteomes" id="UP000094256">
    <property type="component" value="Chromosome"/>
</dbReference>
<dbReference type="InterPro" id="IPR017853">
    <property type="entry name" value="GH"/>
</dbReference>
<evidence type="ECO:0008006" key="3">
    <source>
        <dbReference type="Google" id="ProtNLM"/>
    </source>
</evidence>
<gene>
    <name evidence="1" type="ORF">AWL63_22755</name>
</gene>
<dbReference type="AlphaFoldDB" id="A0A1B3ZFZ8"/>
<dbReference type="SUPFAM" id="SSF51445">
    <property type="entry name" value="(Trans)glycosidases"/>
    <property type="match status" value="1"/>
</dbReference>
<dbReference type="STRING" id="1560345.AWL63_22755"/>
<dbReference type="EMBL" id="CP014168">
    <property type="protein sequence ID" value="AOH86354.1"/>
    <property type="molecule type" value="Genomic_DNA"/>
</dbReference>
<name>A0A1B3ZFZ8_9SPHN</name>
<proteinExistence type="predicted"/>
<evidence type="ECO:0000313" key="2">
    <source>
        <dbReference type="Proteomes" id="UP000094256"/>
    </source>
</evidence>
<keyword evidence="2" id="KW-1185">Reference proteome</keyword>
<accession>A0A1B3ZFZ8</accession>
<dbReference type="Gene3D" id="3.20.20.80">
    <property type="entry name" value="Glycosidases"/>
    <property type="match status" value="1"/>
</dbReference>
<protein>
    <recommendedName>
        <fullName evidence="3">Glycoside hydrolase family 5 domain-containing protein</fullName>
    </recommendedName>
</protein>